<evidence type="ECO:0008006" key="3">
    <source>
        <dbReference type="Google" id="ProtNLM"/>
    </source>
</evidence>
<proteinExistence type="predicted"/>
<evidence type="ECO:0000313" key="2">
    <source>
        <dbReference type="Proteomes" id="UP001408789"/>
    </source>
</evidence>
<sequence>MRHLAHDFVYYSLVWFAHHNKLRTNVKISCPLCEAWPESVDHLFVCCAVASQVWVCISAWLRIPPFLGFTAIDVLESPWVLDGGKDKRKWIQAVILATFWSIWKARNEKVFRGKRQSVDQIVAYAKEWVEFWVKHRSAQVECG</sequence>
<accession>A0AAP0GX35</accession>
<dbReference type="PANTHER" id="PTHR33116">
    <property type="entry name" value="REVERSE TRANSCRIPTASE ZINC-BINDING DOMAIN-CONTAINING PROTEIN-RELATED-RELATED"/>
    <property type="match status" value="1"/>
</dbReference>
<dbReference type="AlphaFoldDB" id="A0AAP0GX35"/>
<keyword evidence="2" id="KW-1185">Reference proteome</keyword>
<dbReference type="Proteomes" id="UP001408789">
    <property type="component" value="Unassembled WGS sequence"/>
</dbReference>
<dbReference type="PANTHER" id="PTHR33116:SF78">
    <property type="entry name" value="OS12G0587133 PROTEIN"/>
    <property type="match status" value="1"/>
</dbReference>
<dbReference type="EMBL" id="JBCNJP010000015">
    <property type="protein sequence ID" value="KAK9066523.1"/>
    <property type="molecule type" value="Genomic_DNA"/>
</dbReference>
<protein>
    <recommendedName>
        <fullName evidence="3">Reverse transcriptase zinc-binding domain-containing protein</fullName>
    </recommendedName>
</protein>
<comment type="caution">
    <text evidence="1">The sequence shown here is derived from an EMBL/GenBank/DDBJ whole genome shotgun (WGS) entry which is preliminary data.</text>
</comment>
<reference evidence="1 2" key="1">
    <citation type="submission" date="2024-04" db="EMBL/GenBank/DDBJ databases">
        <title>The reference genome of an endangered Asteraceae, Deinandra increscens subsp. villosa, native to the Central Coast of California.</title>
        <authorList>
            <person name="Guilliams M."/>
            <person name="Hasenstab-Lehman K."/>
            <person name="Meyer R."/>
            <person name="Mcevoy S."/>
        </authorList>
    </citation>
    <scope>NUCLEOTIDE SEQUENCE [LARGE SCALE GENOMIC DNA]</scope>
    <source>
        <tissue evidence="1">Leaf</tissue>
    </source>
</reference>
<organism evidence="1 2">
    <name type="scientific">Deinandra increscens subsp. villosa</name>
    <dbReference type="NCBI Taxonomy" id="3103831"/>
    <lineage>
        <taxon>Eukaryota</taxon>
        <taxon>Viridiplantae</taxon>
        <taxon>Streptophyta</taxon>
        <taxon>Embryophyta</taxon>
        <taxon>Tracheophyta</taxon>
        <taxon>Spermatophyta</taxon>
        <taxon>Magnoliopsida</taxon>
        <taxon>eudicotyledons</taxon>
        <taxon>Gunneridae</taxon>
        <taxon>Pentapetalae</taxon>
        <taxon>asterids</taxon>
        <taxon>campanulids</taxon>
        <taxon>Asterales</taxon>
        <taxon>Asteraceae</taxon>
        <taxon>Asteroideae</taxon>
        <taxon>Heliantheae alliance</taxon>
        <taxon>Madieae</taxon>
        <taxon>Madiinae</taxon>
        <taxon>Deinandra</taxon>
    </lineage>
</organism>
<evidence type="ECO:0000313" key="1">
    <source>
        <dbReference type="EMBL" id="KAK9066523.1"/>
    </source>
</evidence>
<name>A0AAP0GX35_9ASTR</name>
<gene>
    <name evidence="1" type="ORF">SSX86_013846</name>
</gene>